<name>A0A7K1T0T0_9SPHI</name>
<keyword evidence="2" id="KW-1185">Reference proteome</keyword>
<gene>
    <name evidence="1" type="ORF">GO621_16785</name>
</gene>
<dbReference type="Proteomes" id="UP000462014">
    <property type="component" value="Unassembled WGS sequence"/>
</dbReference>
<comment type="caution">
    <text evidence="1">The sequence shown here is derived from an EMBL/GenBank/DDBJ whole genome shotgun (WGS) entry which is preliminary data.</text>
</comment>
<evidence type="ECO:0000313" key="2">
    <source>
        <dbReference type="Proteomes" id="UP000462014"/>
    </source>
</evidence>
<sequence length="56" mass="6342">MEIQALLKKLSNDIEEKSGLLSMAEAEHRDTTKVKMDLEIAIENYSTIFSALPMLM</sequence>
<evidence type="ECO:0000313" key="1">
    <source>
        <dbReference type="EMBL" id="MVN23182.1"/>
    </source>
</evidence>
<protein>
    <submittedName>
        <fullName evidence="1">Uncharacterized protein</fullName>
    </submittedName>
</protein>
<reference evidence="1 2" key="1">
    <citation type="submission" date="2019-12" db="EMBL/GenBank/DDBJ databases">
        <title>Mucilaginibacter sp. HMF7410 genome sequencing and assembly.</title>
        <authorList>
            <person name="Kang H."/>
            <person name="Cha I."/>
            <person name="Kim H."/>
            <person name="Joh K."/>
        </authorList>
    </citation>
    <scope>NUCLEOTIDE SEQUENCE [LARGE SCALE GENOMIC DNA]</scope>
    <source>
        <strain evidence="1 2">HMF7410</strain>
    </source>
</reference>
<proteinExistence type="predicted"/>
<organism evidence="1 2">
    <name type="scientific">Mucilaginibacter arboris</name>
    <dbReference type="NCBI Taxonomy" id="2682090"/>
    <lineage>
        <taxon>Bacteria</taxon>
        <taxon>Pseudomonadati</taxon>
        <taxon>Bacteroidota</taxon>
        <taxon>Sphingobacteriia</taxon>
        <taxon>Sphingobacteriales</taxon>
        <taxon>Sphingobacteriaceae</taxon>
        <taxon>Mucilaginibacter</taxon>
    </lineage>
</organism>
<dbReference type="RefSeq" id="WP_157569171.1">
    <property type="nucleotide sequence ID" value="NZ_WPIK01000019.1"/>
</dbReference>
<dbReference type="EMBL" id="WPIK01000019">
    <property type="protein sequence ID" value="MVN23182.1"/>
    <property type="molecule type" value="Genomic_DNA"/>
</dbReference>
<dbReference type="AlphaFoldDB" id="A0A7K1T0T0"/>
<accession>A0A7K1T0T0</accession>